<keyword evidence="1" id="KW-1133">Transmembrane helix</keyword>
<keyword evidence="3" id="KW-1185">Reference proteome</keyword>
<protein>
    <recommendedName>
        <fullName evidence="4">Integral membrane protein</fullName>
    </recommendedName>
</protein>
<evidence type="ECO:0008006" key="4">
    <source>
        <dbReference type="Google" id="ProtNLM"/>
    </source>
</evidence>
<feature type="transmembrane region" description="Helical" evidence="1">
    <location>
        <begin position="243"/>
        <end position="265"/>
    </location>
</feature>
<organism evidence="2 3">
    <name type="scientific">Microbacterium resistens</name>
    <dbReference type="NCBI Taxonomy" id="156977"/>
    <lineage>
        <taxon>Bacteria</taxon>
        <taxon>Bacillati</taxon>
        <taxon>Actinomycetota</taxon>
        <taxon>Actinomycetes</taxon>
        <taxon>Micrococcales</taxon>
        <taxon>Microbacteriaceae</taxon>
        <taxon>Microbacterium</taxon>
    </lineage>
</organism>
<evidence type="ECO:0000313" key="3">
    <source>
        <dbReference type="Proteomes" id="UP001259347"/>
    </source>
</evidence>
<keyword evidence="1" id="KW-0812">Transmembrane</keyword>
<name>A0ABU1SCJ6_9MICO</name>
<evidence type="ECO:0000256" key="1">
    <source>
        <dbReference type="SAM" id="Phobius"/>
    </source>
</evidence>
<feature type="transmembrane region" description="Helical" evidence="1">
    <location>
        <begin position="285"/>
        <end position="306"/>
    </location>
</feature>
<keyword evidence="1" id="KW-0472">Membrane</keyword>
<feature type="transmembrane region" description="Helical" evidence="1">
    <location>
        <begin position="175"/>
        <end position="195"/>
    </location>
</feature>
<sequence length="318" mass="33614">MTRTTTGARYASRYAAAVARSVPASARDDVRAEVEAAVADQVEPRMEAGEGRDDAERAVVAALGDPIAYAASLTDRPLWLIGPRYYAPWLRLLRLLLIVAIPCIAVGVSIATLLQGGGVGDVIGAIIAGVLQGAVQIAFWTTLVFVILERTGSSGEGITEWSPDQLPTLESRGAAVSDFAATAVMAVILAGTVLWDRFLGWGPQAVHVFAFDLWPGYGIGLLAVLTLTVLVAGVVLVRGRWTVPLVVANVLLAAVTAVAALILIWQHRLLHPDLTALFGAAEGTVVTILDVVLTVMFLGVLFGAASDGFRRLRRGRTE</sequence>
<dbReference type="RefSeq" id="WP_310020012.1">
    <property type="nucleotide sequence ID" value="NZ_JAVDUM010000007.1"/>
</dbReference>
<dbReference type="EMBL" id="JAVDUM010000007">
    <property type="protein sequence ID" value="MDR6867328.1"/>
    <property type="molecule type" value="Genomic_DNA"/>
</dbReference>
<evidence type="ECO:0000313" key="2">
    <source>
        <dbReference type="EMBL" id="MDR6867328.1"/>
    </source>
</evidence>
<feature type="transmembrane region" description="Helical" evidence="1">
    <location>
        <begin position="215"/>
        <end position="236"/>
    </location>
</feature>
<dbReference type="Proteomes" id="UP001259347">
    <property type="component" value="Unassembled WGS sequence"/>
</dbReference>
<feature type="transmembrane region" description="Helical" evidence="1">
    <location>
        <begin position="122"/>
        <end position="148"/>
    </location>
</feature>
<reference evidence="2 3" key="1">
    <citation type="submission" date="2023-07" db="EMBL/GenBank/DDBJ databases">
        <title>Sorghum-associated microbial communities from plants grown in Nebraska, USA.</title>
        <authorList>
            <person name="Schachtman D."/>
        </authorList>
    </citation>
    <scope>NUCLEOTIDE SEQUENCE [LARGE SCALE GENOMIC DNA]</scope>
    <source>
        <strain evidence="2 3">2980</strain>
    </source>
</reference>
<gene>
    <name evidence="2" type="ORF">J2Y69_001929</name>
</gene>
<feature type="transmembrane region" description="Helical" evidence="1">
    <location>
        <begin position="92"/>
        <end position="116"/>
    </location>
</feature>
<comment type="caution">
    <text evidence="2">The sequence shown here is derived from an EMBL/GenBank/DDBJ whole genome shotgun (WGS) entry which is preliminary data.</text>
</comment>
<proteinExistence type="predicted"/>
<accession>A0ABU1SCJ6</accession>